<dbReference type="PANTHER" id="PTHR35350:SF1">
    <property type="entry name" value="HYPOTHETICAL LOC314168"/>
    <property type="match status" value="1"/>
</dbReference>
<feature type="compositionally biased region" description="Basic residues" evidence="1">
    <location>
        <begin position="273"/>
        <end position="283"/>
    </location>
</feature>
<dbReference type="GeneID" id="140706686"/>
<feature type="region of interest" description="Disordered" evidence="1">
    <location>
        <begin position="272"/>
        <end position="295"/>
    </location>
</feature>
<keyword evidence="2" id="KW-0472">Membrane</keyword>
<dbReference type="RefSeq" id="XP_072854013.1">
    <property type="nucleotide sequence ID" value="XM_072997912.1"/>
</dbReference>
<organism evidence="3 4">
    <name type="scientific">Pogona vitticeps</name>
    <name type="common">central bearded dragon</name>
    <dbReference type="NCBI Taxonomy" id="103695"/>
    <lineage>
        <taxon>Eukaryota</taxon>
        <taxon>Metazoa</taxon>
        <taxon>Chordata</taxon>
        <taxon>Craniata</taxon>
        <taxon>Vertebrata</taxon>
        <taxon>Euteleostomi</taxon>
        <taxon>Lepidosauria</taxon>
        <taxon>Squamata</taxon>
        <taxon>Bifurcata</taxon>
        <taxon>Unidentata</taxon>
        <taxon>Episquamata</taxon>
        <taxon>Toxicofera</taxon>
        <taxon>Iguania</taxon>
        <taxon>Acrodonta</taxon>
        <taxon>Agamidae</taxon>
        <taxon>Amphibolurinae</taxon>
        <taxon>Pogona</taxon>
    </lineage>
</organism>
<keyword evidence="2" id="KW-0812">Transmembrane</keyword>
<proteinExistence type="predicted"/>
<evidence type="ECO:0000256" key="1">
    <source>
        <dbReference type="SAM" id="MobiDB-lite"/>
    </source>
</evidence>
<name>A0ABM5G8N8_9SAUR</name>
<accession>A0ABM5G8N8</accession>
<reference evidence="4" key="1">
    <citation type="submission" date="2025-08" db="UniProtKB">
        <authorList>
            <consortium name="RefSeq"/>
        </authorList>
    </citation>
    <scope>IDENTIFICATION</scope>
</reference>
<dbReference type="PANTHER" id="PTHR35350">
    <property type="entry name" value="HYPOTHETICAL LOC314168"/>
    <property type="match status" value="1"/>
</dbReference>
<sequence length="669" mass="77478">MDYLKKCLLVCEGKILCNFTILHICAPHMMKLISIKLSKIKASKATKQFFLYSFALLQNAGSLSEIEIQLLRMTYVFTVKKGTNAYKTHIAELNEAINIQKIEVMENITDSTTEDVLDNDPNEEWNIKRGSPFSKKFSKLFTQTKTKANDDDDDDATTTGNLLHCPALITLLQSYTATIPLWSGLMLKNLSLLKTRDTNATVENWFRTTKKVVLNDRLHRRPGDFLQLMYEFLQGRMREVGLQFFKSAQNLENEKYYFDKPQEEHLTQLEKWQKRKKEGKSKQAKYYQPPTPKSTKLLTQSNCPTWSGKGKLGKKTIILRNTCTIDNLLFIIHMAIRKYDWILKELDSLKTEDLSIAIFLKVHQHFLSKDWIKGKIEWLKHLNRFEGRTVWDAYGSEEDFVVCRLNYLLTTTVESICNGPFCPDPVTVRSSNLIEICCEDLRNIQTVLNTWTDGYVGNCKRKRGTISCDGIRKFSRREFRHGFPCILFVTVVKTPTDDPLTCPSSYTALPSIVNVSGKRYKPVAVTYNVGEHFVCFFNLTADDLWHYYDGIKEFKHPGKGIQDATTELTEEVLVPGVTEPTILNDMMAAQKWVEDHKHTFAGQVFIPSLLSMTKSDAEECIKNTRMIRIWIMTWMTIMSILFSLSRREMIWKNFLEQQETNKNYLYIPH</sequence>
<keyword evidence="3" id="KW-1185">Reference proteome</keyword>
<gene>
    <name evidence="4" type="primary">DORIP1</name>
</gene>
<evidence type="ECO:0000256" key="2">
    <source>
        <dbReference type="SAM" id="Phobius"/>
    </source>
</evidence>
<dbReference type="Proteomes" id="UP001652642">
    <property type="component" value="Chromosome 4"/>
</dbReference>
<protein>
    <submittedName>
        <fullName evidence="4">Uncharacterized protein C14orf28 homolog isoform X1</fullName>
    </submittedName>
</protein>
<keyword evidence="2" id="KW-1133">Transmembrane helix</keyword>
<dbReference type="InterPro" id="IPR040029">
    <property type="entry name" value="C14orf28-like"/>
</dbReference>
<evidence type="ECO:0000313" key="3">
    <source>
        <dbReference type="Proteomes" id="UP001652642"/>
    </source>
</evidence>
<feature type="transmembrane region" description="Helical" evidence="2">
    <location>
        <begin position="627"/>
        <end position="644"/>
    </location>
</feature>
<evidence type="ECO:0000313" key="4">
    <source>
        <dbReference type="RefSeq" id="XP_072854013.1"/>
    </source>
</evidence>